<keyword evidence="1" id="KW-1133">Transmembrane helix</keyword>
<dbReference type="RefSeq" id="WP_196080413.1">
    <property type="nucleotide sequence ID" value="NZ_JADPVI010000003.1"/>
</dbReference>
<gene>
    <name evidence="2" type="ORF">IV494_12195</name>
</gene>
<sequence length="334" mass="38613">MTKTLLIFLLPLFIFGQEKKIIKLNYPLKDYTGTTKSLEVIDLRKNKVFRNMVFRGKYYSFSFPTNDLSADIENWFEKNNKKRDKGTNDIVLLIENLAITDKVKNDEIYCVLDMKFSTFLKKDNGYYFLKRYDNVISFSTKEMGGIPDLFVDNTQKVLQNLMFSTYRATPSETVIPMADLYNYEDILKATYPVFSNSKLKNGIYLDAQSFFKQTPLENYKIVRSDGDVVKAIDPNDNKIPARKFFCYVESGKACKNSQAGFLEMLHDERGFYVNANKFMLFPEEINTSSAFFLFGAVGGIAAGIQFSVKYNNALKDERYPIYIDFLTGEYSFVK</sequence>
<dbReference type="Proteomes" id="UP000660070">
    <property type="component" value="Unassembled WGS sequence"/>
</dbReference>
<feature type="transmembrane region" description="Helical" evidence="1">
    <location>
        <begin position="290"/>
        <end position="308"/>
    </location>
</feature>
<keyword evidence="1" id="KW-0812">Transmembrane</keyword>
<keyword evidence="3" id="KW-1185">Reference proteome</keyword>
<organism evidence="2 3">
    <name type="scientific">Kaistella gelatinilytica</name>
    <dbReference type="NCBI Taxonomy" id="2787636"/>
    <lineage>
        <taxon>Bacteria</taxon>
        <taxon>Pseudomonadati</taxon>
        <taxon>Bacteroidota</taxon>
        <taxon>Flavobacteriia</taxon>
        <taxon>Flavobacteriales</taxon>
        <taxon>Weeksellaceae</taxon>
        <taxon>Chryseobacterium group</taxon>
        <taxon>Kaistella</taxon>
    </lineage>
</organism>
<keyword evidence="1" id="KW-0472">Membrane</keyword>
<dbReference type="EMBL" id="JADPVI010000003">
    <property type="protein sequence ID" value="MBF8457939.1"/>
    <property type="molecule type" value="Genomic_DNA"/>
</dbReference>
<evidence type="ECO:0000313" key="3">
    <source>
        <dbReference type="Proteomes" id="UP000660070"/>
    </source>
</evidence>
<protein>
    <submittedName>
        <fullName evidence="2">Uncharacterized protein</fullName>
    </submittedName>
</protein>
<name>A0ABS0FDZ7_9FLAO</name>
<evidence type="ECO:0000313" key="2">
    <source>
        <dbReference type="EMBL" id="MBF8457939.1"/>
    </source>
</evidence>
<proteinExistence type="predicted"/>
<evidence type="ECO:0000256" key="1">
    <source>
        <dbReference type="SAM" id="Phobius"/>
    </source>
</evidence>
<comment type="caution">
    <text evidence="2">The sequence shown here is derived from an EMBL/GenBank/DDBJ whole genome shotgun (WGS) entry which is preliminary data.</text>
</comment>
<reference evidence="2 3" key="1">
    <citation type="submission" date="2020-11" db="EMBL/GenBank/DDBJ databases">
        <title>Kaistella gelatinilytica sp. nov., a flavobacterium isolated from Antarctic Soil.</title>
        <authorList>
            <person name="Li J."/>
        </authorList>
    </citation>
    <scope>NUCLEOTIDE SEQUENCE [LARGE SCALE GENOMIC DNA]</scope>
    <source>
        <strain evidence="2 3">G5-32</strain>
    </source>
</reference>
<accession>A0ABS0FDZ7</accession>